<dbReference type="InterPro" id="IPR008136">
    <property type="entry name" value="CinA_C"/>
</dbReference>
<name>A0A382UHL7_9ZZZZ</name>
<dbReference type="Gene3D" id="3.90.950.20">
    <property type="entry name" value="CinA-like"/>
    <property type="match status" value="1"/>
</dbReference>
<feature type="domain" description="CinA C-terminal" evidence="1">
    <location>
        <begin position="2"/>
        <end position="150"/>
    </location>
</feature>
<dbReference type="SUPFAM" id="SSF142433">
    <property type="entry name" value="CinA-like"/>
    <property type="match status" value="1"/>
</dbReference>
<evidence type="ECO:0000313" key="2">
    <source>
        <dbReference type="EMBL" id="SVD33557.1"/>
    </source>
</evidence>
<protein>
    <recommendedName>
        <fullName evidence="1">CinA C-terminal domain-containing protein</fullName>
    </recommendedName>
</protein>
<proteinExistence type="predicted"/>
<dbReference type="NCBIfam" id="TIGR00199">
    <property type="entry name" value="PncC_domain"/>
    <property type="match status" value="1"/>
</dbReference>
<evidence type="ECO:0000259" key="1">
    <source>
        <dbReference type="Pfam" id="PF02464"/>
    </source>
</evidence>
<sequence>MQKLSSELGKFLKEKNLSLTCAESCTGGLLGQVITSVPGSSQWFESGFITYSYRAKVNILGVNQKDLEKYGAVSEEIVKQMAIGAIEKSEADVGVAVSGIAGPAGRTDSKPVGTVCFAWKINNSELVTSTELFSGDRNQVRYSSVKRALLGTIYLLRSF</sequence>
<dbReference type="Pfam" id="PF02464">
    <property type="entry name" value="CinA"/>
    <property type="match status" value="1"/>
</dbReference>
<dbReference type="InterPro" id="IPR036653">
    <property type="entry name" value="CinA-like_C"/>
</dbReference>
<reference evidence="2" key="1">
    <citation type="submission" date="2018-05" db="EMBL/GenBank/DDBJ databases">
        <authorList>
            <person name="Lanie J.A."/>
            <person name="Ng W.-L."/>
            <person name="Kazmierczak K.M."/>
            <person name="Andrzejewski T.M."/>
            <person name="Davidsen T.M."/>
            <person name="Wayne K.J."/>
            <person name="Tettelin H."/>
            <person name="Glass J.I."/>
            <person name="Rusch D."/>
            <person name="Podicherti R."/>
            <person name="Tsui H.-C.T."/>
            <person name="Winkler M.E."/>
        </authorList>
    </citation>
    <scope>NUCLEOTIDE SEQUENCE</scope>
</reference>
<dbReference type="AlphaFoldDB" id="A0A382UHL7"/>
<gene>
    <name evidence="2" type="ORF">METZ01_LOCUS386411</name>
</gene>
<dbReference type="EMBL" id="UINC01144197">
    <property type="protein sequence ID" value="SVD33557.1"/>
    <property type="molecule type" value="Genomic_DNA"/>
</dbReference>
<accession>A0A382UHL7</accession>
<organism evidence="2">
    <name type="scientific">marine metagenome</name>
    <dbReference type="NCBI Taxonomy" id="408172"/>
    <lineage>
        <taxon>unclassified sequences</taxon>
        <taxon>metagenomes</taxon>
        <taxon>ecological metagenomes</taxon>
    </lineage>
</organism>